<dbReference type="SUPFAM" id="SSF55811">
    <property type="entry name" value="Nudix"/>
    <property type="match status" value="2"/>
</dbReference>
<accession>A0A7S3STL7</accession>
<dbReference type="AlphaFoldDB" id="A0A7S3STL7"/>
<reference evidence="1" key="1">
    <citation type="submission" date="2021-01" db="EMBL/GenBank/DDBJ databases">
        <authorList>
            <person name="Corre E."/>
            <person name="Pelletier E."/>
            <person name="Niang G."/>
            <person name="Scheremetjew M."/>
            <person name="Finn R."/>
            <person name="Kale V."/>
            <person name="Holt S."/>
            <person name="Cochrane G."/>
            <person name="Meng A."/>
            <person name="Brown T."/>
            <person name="Cohen L."/>
        </authorList>
    </citation>
    <scope>NUCLEOTIDE SEQUENCE</scope>
    <source>
        <strain evidence="1">379</strain>
    </source>
</reference>
<dbReference type="Gene3D" id="3.90.79.10">
    <property type="entry name" value="Nucleoside Triphosphate Pyrophosphohydrolase"/>
    <property type="match status" value="1"/>
</dbReference>
<protein>
    <recommendedName>
        <fullName evidence="2">Nudix hydrolase domain-containing protein</fullName>
    </recommendedName>
</protein>
<gene>
    <name evidence="1" type="ORF">EHUX00137_LOCUS26738</name>
</gene>
<name>A0A7S3STL7_EMIHU</name>
<evidence type="ECO:0000313" key="1">
    <source>
        <dbReference type="EMBL" id="CAE0564689.1"/>
    </source>
</evidence>
<dbReference type="InterPro" id="IPR015797">
    <property type="entry name" value="NUDIX_hydrolase-like_dom_sf"/>
</dbReference>
<proteinExistence type="predicted"/>
<evidence type="ECO:0008006" key="2">
    <source>
        <dbReference type="Google" id="ProtNLM"/>
    </source>
</evidence>
<sequence length="253" mass="25906">MCSAAREAAAAAAEARAAMHRAGRVPALPPQPGAAAHHTEVAAPARHACLLLVGRSQRHAAPAGLLVMETGRRQRWMVPGGYVDRGDDDAAHAAFREMGEELLGLGKRAAAAQARHLLAQARHTGVLRGPFVSADGSHHAFAVLADGLVGSGGGIDGALEAFVRNRECAAAALVPLSDGDGRQRAARCFGDGLPDRPLRNGLGERRVASALAMIRGQSPWGGATAGSWGPGRVLGGANALEGGRSVDSRDING</sequence>
<dbReference type="EMBL" id="HBIR01034329">
    <property type="protein sequence ID" value="CAE0564689.1"/>
    <property type="molecule type" value="Transcribed_RNA"/>
</dbReference>
<organism evidence="1">
    <name type="scientific">Emiliania huxleyi</name>
    <name type="common">Coccolithophore</name>
    <name type="synonym">Pontosphaera huxleyi</name>
    <dbReference type="NCBI Taxonomy" id="2903"/>
    <lineage>
        <taxon>Eukaryota</taxon>
        <taxon>Haptista</taxon>
        <taxon>Haptophyta</taxon>
        <taxon>Prymnesiophyceae</taxon>
        <taxon>Isochrysidales</taxon>
        <taxon>Noelaerhabdaceae</taxon>
        <taxon>Emiliania</taxon>
    </lineage>
</organism>